<feature type="compositionally biased region" description="Basic residues" evidence="2">
    <location>
        <begin position="575"/>
        <end position="584"/>
    </location>
</feature>
<dbReference type="GO" id="GO:0005829">
    <property type="term" value="C:cytosol"/>
    <property type="evidence" value="ECO:0007669"/>
    <property type="project" value="TreeGrafter"/>
</dbReference>
<dbReference type="Gene3D" id="3.30.519.10">
    <property type="entry name" value="Guanine Nucleotide Dissociation Inhibitor, domain 2"/>
    <property type="match status" value="1"/>
</dbReference>
<feature type="region of interest" description="Disordered" evidence="2">
    <location>
        <begin position="563"/>
        <end position="635"/>
    </location>
</feature>
<organism evidence="3 4">
    <name type="scientific">Jaminaea rosea</name>
    <dbReference type="NCBI Taxonomy" id="1569628"/>
    <lineage>
        <taxon>Eukaryota</taxon>
        <taxon>Fungi</taxon>
        <taxon>Dikarya</taxon>
        <taxon>Basidiomycota</taxon>
        <taxon>Ustilaginomycotina</taxon>
        <taxon>Exobasidiomycetes</taxon>
        <taxon>Microstromatales</taxon>
        <taxon>Microstromatales incertae sedis</taxon>
        <taxon>Jaminaea</taxon>
    </lineage>
</organism>
<dbReference type="GO" id="GO:0016192">
    <property type="term" value="P:vesicle-mediated transport"/>
    <property type="evidence" value="ECO:0007669"/>
    <property type="project" value="TreeGrafter"/>
</dbReference>
<comment type="similarity">
    <text evidence="1">Belongs to the Rab GDI family.</text>
</comment>
<protein>
    <submittedName>
        <fullName evidence="3">FAD/NAD(P)-binding domain-containing protein</fullName>
    </submittedName>
</protein>
<accession>A0A316V0L7</accession>
<evidence type="ECO:0000313" key="4">
    <source>
        <dbReference type="Proteomes" id="UP000245884"/>
    </source>
</evidence>
<dbReference type="GeneID" id="37026941"/>
<dbReference type="PANTHER" id="PTHR11787">
    <property type="entry name" value="RAB GDP-DISSOCIATION INHIBITOR"/>
    <property type="match status" value="1"/>
</dbReference>
<dbReference type="InterPro" id="IPR036188">
    <property type="entry name" value="FAD/NAD-bd_sf"/>
</dbReference>
<dbReference type="PANTHER" id="PTHR11787:SF4">
    <property type="entry name" value="CHM, RAB ESCORT PROTEIN 1"/>
    <property type="match status" value="1"/>
</dbReference>
<proteinExistence type="inferred from homology"/>
<feature type="compositionally biased region" description="Acidic residues" evidence="2">
    <location>
        <begin position="597"/>
        <end position="617"/>
    </location>
</feature>
<dbReference type="STRING" id="1569628.A0A316V0L7"/>
<dbReference type="PRINTS" id="PR00891">
    <property type="entry name" value="RABGDIREP"/>
</dbReference>
<gene>
    <name evidence="3" type="ORF">BDZ90DRAFT_229553</name>
</gene>
<dbReference type="Gene3D" id="1.10.405.10">
    <property type="entry name" value="Guanine Nucleotide Dissociation Inhibitor, domain 1"/>
    <property type="match status" value="1"/>
</dbReference>
<reference evidence="3 4" key="1">
    <citation type="journal article" date="2018" name="Mol. Biol. Evol.">
        <title>Broad Genomic Sampling Reveals a Smut Pathogenic Ancestry of the Fungal Clade Ustilaginomycotina.</title>
        <authorList>
            <person name="Kijpornyongpan T."/>
            <person name="Mondo S.J."/>
            <person name="Barry K."/>
            <person name="Sandor L."/>
            <person name="Lee J."/>
            <person name="Lipzen A."/>
            <person name="Pangilinan J."/>
            <person name="LaButti K."/>
            <person name="Hainaut M."/>
            <person name="Henrissat B."/>
            <person name="Grigoriev I.V."/>
            <person name="Spatafora J.W."/>
            <person name="Aime M.C."/>
        </authorList>
    </citation>
    <scope>NUCLEOTIDE SEQUENCE [LARGE SCALE GENOMIC DNA]</scope>
    <source>
        <strain evidence="3 4">MCA 5214</strain>
    </source>
</reference>
<dbReference type="OrthoDB" id="9446342at2759"/>
<dbReference type="GO" id="GO:0005092">
    <property type="term" value="F:GDP-dissociation inhibitor activity"/>
    <property type="evidence" value="ECO:0007669"/>
    <property type="project" value="InterPro"/>
</dbReference>
<evidence type="ECO:0000256" key="1">
    <source>
        <dbReference type="ARBA" id="ARBA00005593"/>
    </source>
</evidence>
<dbReference type="Proteomes" id="UP000245884">
    <property type="component" value="Unassembled WGS sequence"/>
</dbReference>
<name>A0A316V0L7_9BASI</name>
<sequence>MAQEGDENAYTHLILGTSLALSILSASLCQTRNTRVLQVDANDYYGGPNASLTLKQLEDYLAGLPSSSQARMTFPAFDAQGQAKEIPSQLAALDRHYSLSLTPALLAAHGPALDALVRSKVANYATFRLLQRTAVYDGYSAEASSSQSSRLRPVPSSKEDVFKTPATVLSLLDKRKLMKLLQWCATASLDDRYTGEESGDDPTLAAALASPNLHSFLEAQQRLSPSLSTAIAYGLCHSPDARSEPCLPALKRLQTHLRSTGKYGNAAYLVAQYGGAGELVQGYARAAAVGGATFVLGRRVEKCERKDGQDVYDVRVQGVDETFRCGKVVGTKRDLTRLGLHAGPSRTAAEATTSTSTLQGLLILDRGVQMPSSAATETSSNDADEPQKPEPPIETALIVFPPHSLALGDSKDDTSPVTVTALVLGEGTFCCPKGQYVVQITAAGLPAESQGQASRLFDAAKQAVLGLASESEVEWKKERSEGAGHVGGGVSGSPAGAEAILPLMEAFWLSVDDDQEEIIEVLDAATPTSSLAPTTTSAGLSLLSTTLESSTNQAESLFYSLHGILTPPYPDATAQRKRGGRRRRDPAEYRGRAGAGPEDEEDEGEGREREEDKEDEGPLFFPVEQKRGDDEEEEA</sequence>
<feature type="compositionally biased region" description="Polar residues" evidence="2">
    <location>
        <begin position="372"/>
        <end position="381"/>
    </location>
</feature>
<dbReference type="GO" id="GO:0005634">
    <property type="term" value="C:nucleus"/>
    <property type="evidence" value="ECO:0007669"/>
    <property type="project" value="TreeGrafter"/>
</dbReference>
<dbReference type="GO" id="GO:0005968">
    <property type="term" value="C:Rab-protein geranylgeranyltransferase complex"/>
    <property type="evidence" value="ECO:0007669"/>
    <property type="project" value="TreeGrafter"/>
</dbReference>
<dbReference type="AlphaFoldDB" id="A0A316V0L7"/>
<dbReference type="Pfam" id="PF00996">
    <property type="entry name" value="GDI"/>
    <property type="match status" value="1"/>
</dbReference>
<keyword evidence="4" id="KW-1185">Reference proteome</keyword>
<dbReference type="SUPFAM" id="SSF51905">
    <property type="entry name" value="FAD/NAD(P)-binding domain"/>
    <property type="match status" value="1"/>
</dbReference>
<dbReference type="InterPro" id="IPR018203">
    <property type="entry name" value="GDP_dissociation_inhibitor"/>
</dbReference>
<evidence type="ECO:0000256" key="2">
    <source>
        <dbReference type="SAM" id="MobiDB-lite"/>
    </source>
</evidence>
<dbReference type="Gene3D" id="3.50.50.60">
    <property type="entry name" value="FAD/NAD(P)-binding domain"/>
    <property type="match status" value="1"/>
</dbReference>
<dbReference type="GO" id="GO:0007264">
    <property type="term" value="P:small GTPase-mediated signal transduction"/>
    <property type="evidence" value="ECO:0007669"/>
    <property type="project" value="InterPro"/>
</dbReference>
<dbReference type="RefSeq" id="XP_025365150.1">
    <property type="nucleotide sequence ID" value="XM_025505118.1"/>
</dbReference>
<dbReference type="EMBL" id="KZ819662">
    <property type="protein sequence ID" value="PWN30538.1"/>
    <property type="molecule type" value="Genomic_DNA"/>
</dbReference>
<feature type="region of interest" description="Disordered" evidence="2">
    <location>
        <begin position="372"/>
        <end position="391"/>
    </location>
</feature>
<evidence type="ECO:0000313" key="3">
    <source>
        <dbReference type="EMBL" id="PWN30538.1"/>
    </source>
</evidence>